<accession>A0A6N4QQ78</accession>
<evidence type="ECO:0000256" key="1">
    <source>
        <dbReference type="SAM" id="Phobius"/>
    </source>
</evidence>
<feature type="transmembrane region" description="Helical" evidence="1">
    <location>
        <begin position="293"/>
        <end position="313"/>
    </location>
</feature>
<name>A0A6N4QQ78_9LEPT</name>
<feature type="transmembrane region" description="Helical" evidence="1">
    <location>
        <begin position="209"/>
        <end position="230"/>
    </location>
</feature>
<dbReference type="Proteomes" id="UP000297613">
    <property type="component" value="Unassembled WGS sequence"/>
</dbReference>
<feature type="transmembrane region" description="Helical" evidence="1">
    <location>
        <begin position="124"/>
        <end position="140"/>
    </location>
</feature>
<proteinExistence type="predicted"/>
<sequence>MRYLRQFLKTHRTRIIQIATSVVFLYTAYAYLHTIRNLSVNFPLGDDYDAILDFLNQWAESDSKISLLFSQHNEHRPVFLRLISLAYFQIFHKINFIQLILIGNAFVFFSLGILYISISDRRKSILIAPVFFLIFSFSNWETQTWAMAALSNFPVIFFGFLSLYLLSKKGSVSFAFGIVSAIVASFSQGNGIFLFLSAIPLVFGNKPKLLIWSIVAMFVATFYFLIFPYSRPSHSRFEFFTFDILFFQSRISYGLTLLSSVFNSKFVILLGFVPIIALIYLYKNYGRFSRTHLAMISFLLLSLASLVIARGGFEVEQAYSSRYQINTLLIYSLIYLCLFPYIRIKKHFGFILLFAGIFYYNSNLLNLNQIHIQKQKILLDIACKTQCKTYYTYPEANRAKTILIESSAKGTFVR</sequence>
<keyword evidence="1" id="KW-0812">Transmembrane</keyword>
<keyword evidence="1" id="KW-0472">Membrane</keyword>
<comment type="caution">
    <text evidence="2">The sequence shown here is derived from an EMBL/GenBank/DDBJ whole genome shotgun (WGS) entry which is preliminary data.</text>
</comment>
<reference evidence="2 3" key="1">
    <citation type="journal article" date="2019" name="PLoS Negl. Trop. Dis.">
        <title>Revisiting the worldwide diversity of Leptospira species in the environment.</title>
        <authorList>
            <person name="Vincent A.T."/>
            <person name="Schiettekatte O."/>
            <person name="Bourhy P."/>
            <person name="Veyrier F.J."/>
            <person name="Picardeau M."/>
        </authorList>
    </citation>
    <scope>NUCLEOTIDE SEQUENCE [LARGE SCALE GENOMIC DNA]</scope>
    <source>
        <strain evidence="2 3">201702445</strain>
    </source>
</reference>
<feature type="transmembrane region" description="Helical" evidence="1">
    <location>
        <begin position="146"/>
        <end position="166"/>
    </location>
</feature>
<dbReference type="RefSeq" id="WP_135571097.1">
    <property type="nucleotide sequence ID" value="NZ_RQGK01000071.1"/>
</dbReference>
<keyword evidence="1" id="KW-1133">Transmembrane helix</keyword>
<protein>
    <recommendedName>
        <fullName evidence="4">Glycosyltransferase RgtA/B/C/D-like domain-containing protein</fullName>
    </recommendedName>
</protein>
<feature type="transmembrane region" description="Helical" evidence="1">
    <location>
        <begin position="251"/>
        <end position="281"/>
    </location>
</feature>
<feature type="transmembrane region" description="Helical" evidence="1">
    <location>
        <begin position="325"/>
        <end position="342"/>
    </location>
</feature>
<feature type="transmembrane region" description="Helical" evidence="1">
    <location>
        <begin position="178"/>
        <end position="203"/>
    </location>
</feature>
<feature type="transmembrane region" description="Helical" evidence="1">
    <location>
        <begin position="12"/>
        <end position="32"/>
    </location>
</feature>
<gene>
    <name evidence="2" type="ORF">EHQ83_11505</name>
</gene>
<feature type="transmembrane region" description="Helical" evidence="1">
    <location>
        <begin position="96"/>
        <end position="117"/>
    </location>
</feature>
<dbReference type="EMBL" id="RQGM01000042">
    <property type="protein sequence ID" value="TGL84307.1"/>
    <property type="molecule type" value="Genomic_DNA"/>
</dbReference>
<evidence type="ECO:0000313" key="2">
    <source>
        <dbReference type="EMBL" id="TGL84307.1"/>
    </source>
</evidence>
<evidence type="ECO:0008006" key="4">
    <source>
        <dbReference type="Google" id="ProtNLM"/>
    </source>
</evidence>
<feature type="transmembrane region" description="Helical" evidence="1">
    <location>
        <begin position="348"/>
        <end position="367"/>
    </location>
</feature>
<evidence type="ECO:0000313" key="3">
    <source>
        <dbReference type="Proteomes" id="UP000297613"/>
    </source>
</evidence>
<dbReference type="AlphaFoldDB" id="A0A6N4QQ78"/>
<organism evidence="2 3">
    <name type="scientific">Leptospira yasudae</name>
    <dbReference type="NCBI Taxonomy" id="2202201"/>
    <lineage>
        <taxon>Bacteria</taxon>
        <taxon>Pseudomonadati</taxon>
        <taxon>Spirochaetota</taxon>
        <taxon>Spirochaetia</taxon>
        <taxon>Leptospirales</taxon>
        <taxon>Leptospiraceae</taxon>
        <taxon>Leptospira</taxon>
    </lineage>
</organism>